<keyword evidence="4" id="KW-1185">Reference proteome</keyword>
<evidence type="ECO:0000256" key="2">
    <source>
        <dbReference type="SAM" id="SignalP"/>
    </source>
</evidence>
<accession>A0AAV9SIU1</accession>
<name>A0AAV9SIU1_9TELE</name>
<dbReference type="Proteomes" id="UP001311232">
    <property type="component" value="Unassembled WGS sequence"/>
</dbReference>
<organism evidence="3 4">
    <name type="scientific">Crenichthys baileyi</name>
    <name type="common">White River springfish</name>
    <dbReference type="NCBI Taxonomy" id="28760"/>
    <lineage>
        <taxon>Eukaryota</taxon>
        <taxon>Metazoa</taxon>
        <taxon>Chordata</taxon>
        <taxon>Craniata</taxon>
        <taxon>Vertebrata</taxon>
        <taxon>Euteleostomi</taxon>
        <taxon>Actinopterygii</taxon>
        <taxon>Neopterygii</taxon>
        <taxon>Teleostei</taxon>
        <taxon>Neoteleostei</taxon>
        <taxon>Acanthomorphata</taxon>
        <taxon>Ovalentaria</taxon>
        <taxon>Atherinomorphae</taxon>
        <taxon>Cyprinodontiformes</taxon>
        <taxon>Goodeidae</taxon>
        <taxon>Crenichthys</taxon>
    </lineage>
</organism>
<comment type="caution">
    <text evidence="3">The sequence shown here is derived from an EMBL/GenBank/DDBJ whole genome shotgun (WGS) entry which is preliminary data.</text>
</comment>
<evidence type="ECO:0000256" key="1">
    <source>
        <dbReference type="SAM" id="MobiDB-lite"/>
    </source>
</evidence>
<dbReference type="AlphaFoldDB" id="A0AAV9SIU1"/>
<feature type="region of interest" description="Disordered" evidence="1">
    <location>
        <begin position="30"/>
        <end position="49"/>
    </location>
</feature>
<evidence type="ECO:0000313" key="4">
    <source>
        <dbReference type="Proteomes" id="UP001311232"/>
    </source>
</evidence>
<protein>
    <submittedName>
        <fullName evidence="3">Uncharacterized protein</fullName>
    </submittedName>
</protein>
<feature type="signal peptide" evidence="2">
    <location>
        <begin position="1"/>
        <end position="17"/>
    </location>
</feature>
<dbReference type="PROSITE" id="PS51257">
    <property type="entry name" value="PROKAR_LIPOPROTEIN"/>
    <property type="match status" value="1"/>
</dbReference>
<dbReference type="EMBL" id="JAHHUM010000313">
    <property type="protein sequence ID" value="KAK5621207.1"/>
    <property type="molecule type" value="Genomic_DNA"/>
</dbReference>
<feature type="chain" id="PRO_5043597569" evidence="2">
    <location>
        <begin position="18"/>
        <end position="149"/>
    </location>
</feature>
<reference evidence="3 4" key="1">
    <citation type="submission" date="2021-06" db="EMBL/GenBank/DDBJ databases">
        <authorList>
            <person name="Palmer J.M."/>
        </authorList>
    </citation>
    <scope>NUCLEOTIDE SEQUENCE [LARGE SCALE GENOMIC DNA]</scope>
    <source>
        <strain evidence="3 4">MEX-2019</strain>
        <tissue evidence="3">Muscle</tissue>
    </source>
</reference>
<evidence type="ECO:0000313" key="3">
    <source>
        <dbReference type="EMBL" id="KAK5621207.1"/>
    </source>
</evidence>
<sequence length="149" mass="16431">MRLHSLLLLLALSGCSATGDLRDHQPAAMTMGAAQSPDQPGLDPAAPSTIPKISELVKKQEQWDMWRTKVLNLLTRMVQVQEEVANHQTQVVQQLSLLVTQGSQQILDLQSLAQNQNLLVENHQALLLQMSRIATQLQEINKKPAAVGQ</sequence>
<gene>
    <name evidence="3" type="ORF">CRENBAI_012143</name>
</gene>
<keyword evidence="2" id="KW-0732">Signal</keyword>
<proteinExistence type="predicted"/>